<gene>
    <name evidence="9" type="ORF">OB919_14390</name>
</gene>
<comment type="similarity">
    <text evidence="7">Belongs to the binding-protein-dependent transport system permease family.</text>
</comment>
<protein>
    <submittedName>
        <fullName evidence="9">Sugar ABC transporter permease</fullName>
    </submittedName>
</protein>
<reference evidence="9 10" key="1">
    <citation type="submission" date="2022-09" db="EMBL/GenBank/DDBJ databases">
        <title>Enrichment on poylsaccharides allowed isolation of novel metabolic and taxonomic groups of Haloarchaea.</title>
        <authorList>
            <person name="Sorokin D.Y."/>
            <person name="Elcheninov A.G."/>
            <person name="Khizhniak T.V."/>
            <person name="Kolganova T.V."/>
            <person name="Kublanov I.V."/>
        </authorList>
    </citation>
    <scope>NUCLEOTIDE SEQUENCE [LARGE SCALE GENOMIC DNA]</scope>
    <source>
        <strain evidence="9 10">AArc-curdl1</strain>
    </source>
</reference>
<feature type="transmembrane region" description="Helical" evidence="7">
    <location>
        <begin position="45"/>
        <end position="65"/>
    </location>
</feature>
<dbReference type="GO" id="GO:0055085">
    <property type="term" value="P:transmembrane transport"/>
    <property type="evidence" value="ECO:0007669"/>
    <property type="project" value="InterPro"/>
</dbReference>
<dbReference type="Pfam" id="PF00528">
    <property type="entry name" value="BPD_transp_1"/>
    <property type="match status" value="1"/>
</dbReference>
<dbReference type="CDD" id="cd06261">
    <property type="entry name" value="TM_PBP2"/>
    <property type="match status" value="1"/>
</dbReference>
<evidence type="ECO:0000256" key="5">
    <source>
        <dbReference type="ARBA" id="ARBA00022989"/>
    </source>
</evidence>
<feature type="transmembrane region" description="Helical" evidence="7">
    <location>
        <begin position="153"/>
        <end position="174"/>
    </location>
</feature>
<dbReference type="GO" id="GO:0005886">
    <property type="term" value="C:plasma membrane"/>
    <property type="evidence" value="ECO:0007669"/>
    <property type="project" value="UniProtKB-SubCell"/>
</dbReference>
<dbReference type="RefSeq" id="WP_342809476.1">
    <property type="nucleotide sequence ID" value="NZ_JAOPJZ010000013.1"/>
</dbReference>
<sequence length="337" mass="37399">MKMENNIKRIGDVVKSVANQLGGRRVSRLYTRLMNRIEVLPDDKFAYLMLTPAFILMTIIAFWPITYTLQMSVREDHDIETVGEFVGLENYYKILTNDANLLAPFFDITQPFYSSLTVTIIITIGAVVLSMVLGFAQALILNETFKGQSVMRVIVILPWAVPIVIQGMIFRLMFTPGAGVGVEWLDFLGFANATSPLAYSRESTFIVILAEAWKHSAFVAIILLAGLQSINRELYKVADVAGASRWQRFKMITFPLIIPAIFVALIFRTIESMRIYGTVVAVSGCGDVTVLTCSVINEFSRHNYGTSSAVAVILALIIASIVAVYLTRFAQRGGISQ</sequence>
<evidence type="ECO:0000256" key="6">
    <source>
        <dbReference type="ARBA" id="ARBA00023136"/>
    </source>
</evidence>
<feature type="transmembrane region" description="Helical" evidence="7">
    <location>
        <begin position="205"/>
        <end position="227"/>
    </location>
</feature>
<comment type="caution">
    <text evidence="9">The sequence shown here is derived from an EMBL/GenBank/DDBJ whole genome shotgun (WGS) entry which is preliminary data.</text>
</comment>
<dbReference type="InterPro" id="IPR035906">
    <property type="entry name" value="MetI-like_sf"/>
</dbReference>
<keyword evidence="5 7" id="KW-1133">Transmembrane helix</keyword>
<feature type="transmembrane region" description="Helical" evidence="7">
    <location>
        <begin position="273"/>
        <end position="296"/>
    </location>
</feature>
<evidence type="ECO:0000313" key="10">
    <source>
        <dbReference type="Proteomes" id="UP001321047"/>
    </source>
</evidence>
<organism evidence="9 10">
    <name type="scientific">Natronosalvus hydrolyticus</name>
    <dbReference type="NCBI Taxonomy" id="2979988"/>
    <lineage>
        <taxon>Archaea</taxon>
        <taxon>Methanobacteriati</taxon>
        <taxon>Methanobacteriota</taxon>
        <taxon>Stenosarchaea group</taxon>
        <taxon>Halobacteria</taxon>
        <taxon>Halobacteriales</taxon>
        <taxon>Natrialbaceae</taxon>
        <taxon>Natronosalvus</taxon>
    </lineage>
</organism>
<evidence type="ECO:0000256" key="2">
    <source>
        <dbReference type="ARBA" id="ARBA00022448"/>
    </source>
</evidence>
<evidence type="ECO:0000256" key="3">
    <source>
        <dbReference type="ARBA" id="ARBA00022475"/>
    </source>
</evidence>
<evidence type="ECO:0000313" key="9">
    <source>
        <dbReference type="EMBL" id="MCU4753151.1"/>
    </source>
</evidence>
<name>A0AAP2Z9E2_9EURY</name>
<keyword evidence="6 7" id="KW-0472">Membrane</keyword>
<dbReference type="PANTHER" id="PTHR43005">
    <property type="entry name" value="BLR7065 PROTEIN"/>
    <property type="match status" value="1"/>
</dbReference>
<feature type="transmembrane region" description="Helical" evidence="7">
    <location>
        <begin position="308"/>
        <end position="327"/>
    </location>
</feature>
<evidence type="ECO:0000256" key="4">
    <source>
        <dbReference type="ARBA" id="ARBA00022692"/>
    </source>
</evidence>
<feature type="transmembrane region" description="Helical" evidence="7">
    <location>
        <begin position="248"/>
        <end position="267"/>
    </location>
</feature>
<keyword evidence="4 7" id="KW-0812">Transmembrane</keyword>
<dbReference type="Gene3D" id="1.10.3720.10">
    <property type="entry name" value="MetI-like"/>
    <property type="match status" value="1"/>
</dbReference>
<dbReference type="PROSITE" id="PS50928">
    <property type="entry name" value="ABC_TM1"/>
    <property type="match status" value="1"/>
</dbReference>
<keyword evidence="2 7" id="KW-0813">Transport</keyword>
<accession>A0AAP2Z9E2</accession>
<evidence type="ECO:0000256" key="7">
    <source>
        <dbReference type="RuleBase" id="RU363032"/>
    </source>
</evidence>
<dbReference type="AlphaFoldDB" id="A0AAP2Z9E2"/>
<dbReference type="Proteomes" id="UP001321047">
    <property type="component" value="Unassembled WGS sequence"/>
</dbReference>
<proteinExistence type="inferred from homology"/>
<comment type="subcellular location">
    <subcellularLocation>
        <location evidence="1 7">Cell membrane</location>
        <topology evidence="1 7">Multi-pass membrane protein</topology>
    </subcellularLocation>
</comment>
<dbReference type="SUPFAM" id="SSF161098">
    <property type="entry name" value="MetI-like"/>
    <property type="match status" value="1"/>
</dbReference>
<dbReference type="EMBL" id="JAOPJZ010000013">
    <property type="protein sequence ID" value="MCU4753151.1"/>
    <property type="molecule type" value="Genomic_DNA"/>
</dbReference>
<evidence type="ECO:0000259" key="8">
    <source>
        <dbReference type="PROSITE" id="PS50928"/>
    </source>
</evidence>
<evidence type="ECO:0000256" key="1">
    <source>
        <dbReference type="ARBA" id="ARBA00004651"/>
    </source>
</evidence>
<feature type="transmembrane region" description="Helical" evidence="7">
    <location>
        <begin position="112"/>
        <end position="141"/>
    </location>
</feature>
<dbReference type="InterPro" id="IPR000515">
    <property type="entry name" value="MetI-like"/>
</dbReference>
<keyword evidence="10" id="KW-1185">Reference proteome</keyword>
<keyword evidence="3" id="KW-1003">Cell membrane</keyword>
<dbReference type="PANTHER" id="PTHR43005:SF1">
    <property type="entry name" value="SPERMIDINE_PUTRESCINE TRANSPORT SYSTEM PERMEASE PROTEIN"/>
    <property type="match status" value="1"/>
</dbReference>
<feature type="domain" description="ABC transmembrane type-1" evidence="8">
    <location>
        <begin position="116"/>
        <end position="325"/>
    </location>
</feature>